<dbReference type="EMBL" id="FPHG01000037">
    <property type="protein sequence ID" value="SFV58574.1"/>
    <property type="molecule type" value="Genomic_DNA"/>
</dbReference>
<dbReference type="Pfam" id="PF09967">
    <property type="entry name" value="DUF2201"/>
    <property type="match status" value="1"/>
</dbReference>
<dbReference type="PANTHER" id="PTHR38730">
    <property type="entry name" value="SLL7028 PROTEIN"/>
    <property type="match status" value="1"/>
</dbReference>
<gene>
    <name evidence="3" type="ORF">MNB_SV-9-1114</name>
</gene>
<feature type="domain" description="VWA-like" evidence="1">
    <location>
        <begin position="238"/>
        <end position="359"/>
    </location>
</feature>
<dbReference type="AlphaFoldDB" id="A0A1W1BYM1"/>
<evidence type="ECO:0000259" key="2">
    <source>
        <dbReference type="Pfam" id="PF13203"/>
    </source>
</evidence>
<dbReference type="InterPro" id="IPR025154">
    <property type="entry name" value="Put_metallopeptidase_dom"/>
</dbReference>
<reference evidence="3" key="1">
    <citation type="submission" date="2016-10" db="EMBL/GenBank/DDBJ databases">
        <authorList>
            <person name="de Groot N.N."/>
        </authorList>
    </citation>
    <scope>NUCLEOTIDE SEQUENCE</scope>
</reference>
<protein>
    <recommendedName>
        <fullName evidence="4">Sll7028 protein</fullName>
    </recommendedName>
</protein>
<accession>A0A1W1BYM1</accession>
<sequence>MTSKDKIKKARDRLILEEPYFGTVATTLKLQDSYDIKSFESNGKNLIYNSDYIDIIDSEDIEFILANGAMHSILKHNNRVGSRYVKLWQLATDLTINNILVKNGLSLPLDANFEDRFDGFYAEEVYEILYSEITDEDLSDDETFDEKRSDEVQEEIVEDLDEEFLEQLLDKMSRQGTLPKDLKLLIPEYFSNKIDWRDILYRYIASYAKSTFSFMPPNKKYLYRGIYLPALSSDLLRIVIAIDTSGSVDEKLLSIFLAEVQSITQQYPNYEIDIITADSKIQSHQVFLAGEDLNYEITGRGGTDFNIVFEYIDRYIDYPTTLLYFTDGYGTFPNSEPSYDTAWITPNDIEVPFGEKIILDII</sequence>
<evidence type="ECO:0008006" key="4">
    <source>
        <dbReference type="Google" id="ProtNLM"/>
    </source>
</evidence>
<organism evidence="3">
    <name type="scientific">hydrothermal vent metagenome</name>
    <dbReference type="NCBI Taxonomy" id="652676"/>
    <lineage>
        <taxon>unclassified sequences</taxon>
        <taxon>metagenomes</taxon>
        <taxon>ecological metagenomes</taxon>
    </lineage>
</organism>
<dbReference type="SUPFAM" id="SSF53300">
    <property type="entry name" value="vWA-like"/>
    <property type="match status" value="1"/>
</dbReference>
<evidence type="ECO:0000259" key="1">
    <source>
        <dbReference type="Pfam" id="PF09967"/>
    </source>
</evidence>
<feature type="domain" description="Putative metallopeptidase" evidence="2">
    <location>
        <begin position="4"/>
        <end position="150"/>
    </location>
</feature>
<proteinExistence type="predicted"/>
<dbReference type="InterPro" id="IPR018698">
    <property type="entry name" value="VWA-like_dom"/>
</dbReference>
<dbReference type="Pfam" id="PF13203">
    <property type="entry name" value="DUF2201_N"/>
    <property type="match status" value="1"/>
</dbReference>
<evidence type="ECO:0000313" key="3">
    <source>
        <dbReference type="EMBL" id="SFV58574.1"/>
    </source>
</evidence>
<name>A0A1W1BYM1_9ZZZZ</name>
<dbReference type="PANTHER" id="PTHR38730:SF1">
    <property type="entry name" value="SLL7028 PROTEIN"/>
    <property type="match status" value="1"/>
</dbReference>
<dbReference type="InterPro" id="IPR036465">
    <property type="entry name" value="vWFA_dom_sf"/>
</dbReference>